<feature type="chain" id="PRO_5022884215" description="Fibrobacter succinogenes major paralogous domain-containing protein" evidence="2">
    <location>
        <begin position="26"/>
        <end position="690"/>
    </location>
</feature>
<dbReference type="Proteomes" id="UP000321580">
    <property type="component" value="Unassembled WGS sequence"/>
</dbReference>
<protein>
    <recommendedName>
        <fullName evidence="5">Fibrobacter succinogenes major paralogous domain-containing protein</fullName>
    </recommendedName>
</protein>
<feature type="region of interest" description="Disordered" evidence="1">
    <location>
        <begin position="308"/>
        <end position="329"/>
    </location>
</feature>
<gene>
    <name evidence="3" type="ORF">FRY97_19740</name>
</gene>
<feature type="signal peptide" evidence="2">
    <location>
        <begin position="1"/>
        <end position="25"/>
    </location>
</feature>
<name>A0A5C6RI35_9BACT</name>
<accession>A0A5C6RI35</accession>
<dbReference type="RefSeq" id="WP_147169346.1">
    <property type="nucleotide sequence ID" value="NZ_VOOR01000066.1"/>
</dbReference>
<evidence type="ECO:0000313" key="4">
    <source>
        <dbReference type="Proteomes" id="UP000321580"/>
    </source>
</evidence>
<evidence type="ECO:0000256" key="1">
    <source>
        <dbReference type="SAM" id="MobiDB-lite"/>
    </source>
</evidence>
<dbReference type="OrthoDB" id="1453974at2"/>
<proteinExistence type="predicted"/>
<comment type="caution">
    <text evidence="3">The sequence shown here is derived from an EMBL/GenBank/DDBJ whole genome shotgun (WGS) entry which is preliminary data.</text>
</comment>
<sequence length="690" mass="71141">MTYSLILKKNWIALALALLPVVGFAQVKVGDNPDVIESSAELEIESTSKGFLPPRMTEAQMNAIVSPAEGLMVFCTDCMPKGPYTFDATAWMPLSGSSADIGSNGTSEVSSYSGAGCAGGPGSISGTMTVGVAVSGVTMTLYADVTQAGTWSLTAIQNGVTFSGNGTFAATGCQQITLTGSGTPVASGSFTWATNTAPFGSATAEVAPEPSAGGSAVVASYGAAGCSGGPGSISGTMTQGAAVSGLTMELYANVTQPGTWSLEATENGVTFSGSGTFAATGCQLITLTGSGTPAALGTYTWTTNTTPAGSAEATVNAPPAPPSNPTGSGSFSGPTCFDIALSNYNSNDCAPFSARIDQQKDFTEPTTYTQSYTFTPLGTVSNVRFFYTNTNGIVITGISGDNPGNNISGPVVATVNFSTTLNTDALGLTNANPLTADIYVIYNSNSSNTGTDRQIKATVKVKDCACCGAYANFQAGIWKQWMCHNLAAANTNADPLTPSWEIIGGYWQWGRKGPDPSVWKTTNTANFAHGPTGPMESEANAGRVNNFSAGLAGNTAWREDNKTQNDPCPAGYRIPTRADFNSLIKENVWSNVGSWGSSPTNYSSGKKIGRTLFLPAAGSRTAPIDWPGVIPGSLSSRGQNGFYWTSYGSSTGGGSTHLTFHQQDYGDFVPALGGNGNNRTRGMSIRCIAE</sequence>
<dbReference type="AlphaFoldDB" id="A0A5C6RI35"/>
<keyword evidence="4" id="KW-1185">Reference proteome</keyword>
<reference evidence="3 4" key="1">
    <citation type="submission" date="2019-08" db="EMBL/GenBank/DDBJ databases">
        <title>Genome of Phaeodactylibacter luteus.</title>
        <authorList>
            <person name="Bowman J.P."/>
        </authorList>
    </citation>
    <scope>NUCLEOTIDE SEQUENCE [LARGE SCALE GENOMIC DNA]</scope>
    <source>
        <strain evidence="3 4">KCTC 42180</strain>
    </source>
</reference>
<dbReference type="EMBL" id="VOOR01000066">
    <property type="protein sequence ID" value="TXB61320.1"/>
    <property type="molecule type" value="Genomic_DNA"/>
</dbReference>
<organism evidence="3 4">
    <name type="scientific">Phaeodactylibacter luteus</name>
    <dbReference type="NCBI Taxonomy" id="1564516"/>
    <lineage>
        <taxon>Bacteria</taxon>
        <taxon>Pseudomonadati</taxon>
        <taxon>Bacteroidota</taxon>
        <taxon>Saprospiria</taxon>
        <taxon>Saprospirales</taxon>
        <taxon>Haliscomenobacteraceae</taxon>
        <taxon>Phaeodactylibacter</taxon>
    </lineage>
</organism>
<keyword evidence="2" id="KW-0732">Signal</keyword>
<evidence type="ECO:0000256" key="2">
    <source>
        <dbReference type="SAM" id="SignalP"/>
    </source>
</evidence>
<evidence type="ECO:0008006" key="5">
    <source>
        <dbReference type="Google" id="ProtNLM"/>
    </source>
</evidence>
<evidence type="ECO:0000313" key="3">
    <source>
        <dbReference type="EMBL" id="TXB61320.1"/>
    </source>
</evidence>